<evidence type="ECO:0000256" key="2">
    <source>
        <dbReference type="ARBA" id="ARBA00023125"/>
    </source>
</evidence>
<accession>A0A5B2WWG5</accession>
<dbReference type="PANTHER" id="PTHR30055:SF148">
    <property type="entry name" value="TETR-FAMILY TRANSCRIPTIONAL REGULATOR"/>
    <property type="match status" value="1"/>
</dbReference>
<keyword evidence="7" id="KW-1185">Reference proteome</keyword>
<dbReference type="GO" id="GO:0000976">
    <property type="term" value="F:transcription cis-regulatory region binding"/>
    <property type="evidence" value="ECO:0007669"/>
    <property type="project" value="TreeGrafter"/>
</dbReference>
<evidence type="ECO:0000256" key="1">
    <source>
        <dbReference type="ARBA" id="ARBA00023015"/>
    </source>
</evidence>
<dbReference type="SUPFAM" id="SSF48498">
    <property type="entry name" value="Tetracyclin repressor-like, C-terminal domain"/>
    <property type="match status" value="1"/>
</dbReference>
<keyword evidence="3" id="KW-0804">Transcription</keyword>
<protein>
    <submittedName>
        <fullName evidence="6">TetR/AcrR family transcriptional regulator</fullName>
    </submittedName>
</protein>
<evidence type="ECO:0000256" key="3">
    <source>
        <dbReference type="ARBA" id="ARBA00023163"/>
    </source>
</evidence>
<comment type="caution">
    <text evidence="6">The sequence shown here is derived from an EMBL/GenBank/DDBJ whole genome shotgun (WGS) entry which is preliminary data.</text>
</comment>
<evidence type="ECO:0000259" key="5">
    <source>
        <dbReference type="PROSITE" id="PS50977"/>
    </source>
</evidence>
<evidence type="ECO:0000256" key="4">
    <source>
        <dbReference type="PROSITE-ProRule" id="PRU00335"/>
    </source>
</evidence>
<gene>
    <name evidence="6" type="ORF">F0L68_28730</name>
</gene>
<reference evidence="6 7" key="2">
    <citation type="submission" date="2019-09" db="EMBL/GenBank/DDBJ databases">
        <authorList>
            <person name="Jin C."/>
        </authorList>
    </citation>
    <scope>NUCLEOTIDE SEQUENCE [LARGE SCALE GENOMIC DNA]</scope>
    <source>
        <strain evidence="6 7">AN110305</strain>
    </source>
</reference>
<dbReference type="PANTHER" id="PTHR30055">
    <property type="entry name" value="HTH-TYPE TRANSCRIPTIONAL REGULATOR RUTR"/>
    <property type="match status" value="1"/>
</dbReference>
<dbReference type="InterPro" id="IPR050109">
    <property type="entry name" value="HTH-type_TetR-like_transc_reg"/>
</dbReference>
<sequence>MPAGRPRDRAVDDAIRLAVFELIAEQGYQAVTMEGIAARSGVAKQTVYRRYSGRGQALVGALTEHGARHIPVPDTGTLAGDLAALLRDTFDSLTAGIGAVLRAVIAETLHDEALAELYRREHVELRRDVVRELLARARARGEIGPADDEFLVDLVFGPMWYRLLIGHAPLTETLARQLAAAVAAAAAIPAD</sequence>
<reference evidence="6 7" key="1">
    <citation type="submission" date="2019-09" db="EMBL/GenBank/DDBJ databases">
        <title>Goodfellowia gen. nov., a new genus of the Pseudonocardineae related to Actinoalloteichus, containing Goodfellowia coeruleoviolacea gen. nov., comb. nov. gen. nov., comb. nov.</title>
        <authorList>
            <person name="Labeda D."/>
        </authorList>
    </citation>
    <scope>NUCLEOTIDE SEQUENCE [LARGE SCALE GENOMIC DNA]</scope>
    <source>
        <strain evidence="6 7">AN110305</strain>
    </source>
</reference>
<dbReference type="Gene3D" id="1.10.357.10">
    <property type="entry name" value="Tetracycline Repressor, domain 2"/>
    <property type="match status" value="1"/>
</dbReference>
<dbReference type="Proteomes" id="UP000323454">
    <property type="component" value="Unassembled WGS sequence"/>
</dbReference>
<dbReference type="GO" id="GO:0003700">
    <property type="term" value="F:DNA-binding transcription factor activity"/>
    <property type="evidence" value="ECO:0007669"/>
    <property type="project" value="TreeGrafter"/>
</dbReference>
<dbReference type="Gene3D" id="1.10.10.60">
    <property type="entry name" value="Homeodomain-like"/>
    <property type="match status" value="1"/>
</dbReference>
<dbReference type="EMBL" id="VUOB01000058">
    <property type="protein sequence ID" value="KAA2255210.1"/>
    <property type="molecule type" value="Genomic_DNA"/>
</dbReference>
<dbReference type="PROSITE" id="PS50977">
    <property type="entry name" value="HTH_TETR_2"/>
    <property type="match status" value="1"/>
</dbReference>
<dbReference type="InterPro" id="IPR009057">
    <property type="entry name" value="Homeodomain-like_sf"/>
</dbReference>
<keyword evidence="2 4" id="KW-0238">DNA-binding</keyword>
<dbReference type="InterPro" id="IPR036271">
    <property type="entry name" value="Tet_transcr_reg_TetR-rel_C_sf"/>
</dbReference>
<dbReference type="SUPFAM" id="SSF46689">
    <property type="entry name" value="Homeodomain-like"/>
    <property type="match status" value="1"/>
</dbReference>
<proteinExistence type="predicted"/>
<organism evidence="6 7">
    <name type="scientific">Solihabitans fulvus</name>
    <dbReference type="NCBI Taxonomy" id="1892852"/>
    <lineage>
        <taxon>Bacteria</taxon>
        <taxon>Bacillati</taxon>
        <taxon>Actinomycetota</taxon>
        <taxon>Actinomycetes</taxon>
        <taxon>Pseudonocardiales</taxon>
        <taxon>Pseudonocardiaceae</taxon>
        <taxon>Solihabitans</taxon>
    </lineage>
</organism>
<dbReference type="InterPro" id="IPR011075">
    <property type="entry name" value="TetR_C"/>
</dbReference>
<dbReference type="Pfam" id="PF00440">
    <property type="entry name" value="TetR_N"/>
    <property type="match status" value="1"/>
</dbReference>
<dbReference type="OrthoDB" id="9796019at2"/>
<dbReference type="Pfam" id="PF16859">
    <property type="entry name" value="TetR_C_11"/>
    <property type="match status" value="1"/>
</dbReference>
<dbReference type="InterPro" id="IPR001647">
    <property type="entry name" value="HTH_TetR"/>
</dbReference>
<evidence type="ECO:0000313" key="7">
    <source>
        <dbReference type="Proteomes" id="UP000323454"/>
    </source>
</evidence>
<evidence type="ECO:0000313" key="6">
    <source>
        <dbReference type="EMBL" id="KAA2255210.1"/>
    </source>
</evidence>
<feature type="DNA-binding region" description="H-T-H motif" evidence="4">
    <location>
        <begin position="32"/>
        <end position="51"/>
    </location>
</feature>
<name>A0A5B2WWG5_9PSEU</name>
<dbReference type="AlphaFoldDB" id="A0A5B2WWG5"/>
<keyword evidence="1" id="KW-0805">Transcription regulation</keyword>
<feature type="domain" description="HTH tetR-type" evidence="5">
    <location>
        <begin position="9"/>
        <end position="69"/>
    </location>
</feature>
<dbReference type="RefSeq" id="WP_149852964.1">
    <property type="nucleotide sequence ID" value="NZ_VUOB01000058.1"/>
</dbReference>